<dbReference type="InterPro" id="IPR031327">
    <property type="entry name" value="MCM"/>
</dbReference>
<dbReference type="GO" id="GO:0005634">
    <property type="term" value="C:nucleus"/>
    <property type="evidence" value="ECO:0007669"/>
    <property type="project" value="TreeGrafter"/>
</dbReference>
<feature type="domain" description="MCM C-terminal AAA(+) ATPase" evidence="9">
    <location>
        <begin position="1"/>
        <end position="169"/>
    </location>
</feature>
<evidence type="ECO:0000256" key="6">
    <source>
        <dbReference type="ARBA" id="ARBA00023125"/>
    </source>
</evidence>
<sequence length="351" mass="39143">MKIRGNINVLLMGDPGVAKSQLLSYIDRLASRSQYTTGRGSSGVGLTASVTRDPVTSEMILEGGALVLADQGICCIDEFDKMMDGDRTAIHEVMEQQTISIAKAGILTTLNARVSILAAANPAYGRYNPKKSAEQNIQLPAALLSRFDVLWLIQDKPDRDNDLRLAQHITYVHQHSSHPPTQFQPLDMNLMRRYVAACKEKQPVIPENLTDFIVGAYVEMRKEARGNRESTFTSPRTLLAILRLATALARLRLADVVEKDDVNEAMRLMEMSKISLIDDESTGRHVSPVDAIYGIIREMAGQVSNVKLEEAKQRCLTKGFTPDQFEKCLTDYENLNVWQINSSKTKITFVQ</sequence>
<dbReference type="OrthoDB" id="3207464at2759"/>
<protein>
    <recommendedName>
        <fullName evidence="1">DNA helicase</fullName>
        <ecNumber evidence="1">3.6.4.12</ecNumber>
    </recommendedName>
</protein>
<keyword evidence="4" id="KW-0347">Helicase</keyword>
<evidence type="ECO:0000259" key="9">
    <source>
        <dbReference type="PROSITE" id="PS50051"/>
    </source>
</evidence>
<keyword evidence="11" id="KW-1185">Reference proteome</keyword>
<evidence type="ECO:0000313" key="11">
    <source>
        <dbReference type="Proteomes" id="UP001152795"/>
    </source>
</evidence>
<dbReference type="EC" id="3.6.4.12" evidence="1"/>
<keyword evidence="2" id="KW-0235">DNA replication</keyword>
<dbReference type="InterPro" id="IPR008050">
    <property type="entry name" value="MCM7"/>
</dbReference>
<evidence type="ECO:0000256" key="5">
    <source>
        <dbReference type="ARBA" id="ARBA00022840"/>
    </source>
</evidence>
<dbReference type="InterPro" id="IPR001208">
    <property type="entry name" value="MCM_dom"/>
</dbReference>
<reference evidence="10" key="1">
    <citation type="submission" date="2020-04" db="EMBL/GenBank/DDBJ databases">
        <authorList>
            <person name="Alioto T."/>
            <person name="Alioto T."/>
            <person name="Gomez Garrido J."/>
        </authorList>
    </citation>
    <scope>NUCLEOTIDE SEQUENCE</scope>
    <source>
        <strain evidence="10">A484AB</strain>
    </source>
</reference>
<proteinExistence type="inferred from homology"/>
<dbReference type="GO" id="GO:0006271">
    <property type="term" value="P:DNA strand elongation involved in DNA replication"/>
    <property type="evidence" value="ECO:0007669"/>
    <property type="project" value="TreeGrafter"/>
</dbReference>
<evidence type="ECO:0000256" key="2">
    <source>
        <dbReference type="ARBA" id="ARBA00022705"/>
    </source>
</evidence>
<keyword evidence="3 8" id="KW-0547">Nucleotide-binding</keyword>
<dbReference type="SMART" id="SM00382">
    <property type="entry name" value="AAA"/>
    <property type="match status" value="1"/>
</dbReference>
<dbReference type="InterPro" id="IPR027417">
    <property type="entry name" value="P-loop_NTPase"/>
</dbReference>
<dbReference type="GO" id="GO:0003697">
    <property type="term" value="F:single-stranded DNA binding"/>
    <property type="evidence" value="ECO:0007669"/>
    <property type="project" value="TreeGrafter"/>
</dbReference>
<keyword evidence="6 8" id="KW-0238">DNA-binding</keyword>
<dbReference type="PROSITE" id="PS00847">
    <property type="entry name" value="MCM_1"/>
    <property type="match status" value="1"/>
</dbReference>
<evidence type="ECO:0000313" key="10">
    <source>
        <dbReference type="EMBL" id="CAB4024995.1"/>
    </source>
</evidence>
<dbReference type="Gene3D" id="3.40.50.300">
    <property type="entry name" value="P-loop containing nucleotide triphosphate hydrolases"/>
    <property type="match status" value="1"/>
</dbReference>
<dbReference type="Pfam" id="PF24901">
    <property type="entry name" value="WHD_MCM7"/>
    <property type="match status" value="1"/>
</dbReference>
<keyword evidence="4" id="KW-0378">Hydrolase</keyword>
<dbReference type="AlphaFoldDB" id="A0A7D9J9D1"/>
<dbReference type="InterPro" id="IPR018525">
    <property type="entry name" value="MCM_CS"/>
</dbReference>
<keyword evidence="5 8" id="KW-0067">ATP-binding</keyword>
<organism evidence="10 11">
    <name type="scientific">Paramuricea clavata</name>
    <name type="common">Red gorgonian</name>
    <name type="synonym">Violescent sea-whip</name>
    <dbReference type="NCBI Taxonomy" id="317549"/>
    <lineage>
        <taxon>Eukaryota</taxon>
        <taxon>Metazoa</taxon>
        <taxon>Cnidaria</taxon>
        <taxon>Anthozoa</taxon>
        <taxon>Octocorallia</taxon>
        <taxon>Malacalcyonacea</taxon>
        <taxon>Plexauridae</taxon>
        <taxon>Paramuricea</taxon>
    </lineage>
</organism>
<dbReference type="CDD" id="cd17758">
    <property type="entry name" value="MCM7"/>
    <property type="match status" value="1"/>
</dbReference>
<evidence type="ECO:0000256" key="7">
    <source>
        <dbReference type="ARBA" id="ARBA00023306"/>
    </source>
</evidence>
<dbReference type="GO" id="GO:0017116">
    <property type="term" value="F:single-stranded DNA helicase activity"/>
    <property type="evidence" value="ECO:0007669"/>
    <property type="project" value="TreeGrafter"/>
</dbReference>
<dbReference type="PANTHER" id="PTHR11630:SF26">
    <property type="entry name" value="DNA REPLICATION LICENSING FACTOR MCM7"/>
    <property type="match status" value="1"/>
</dbReference>
<dbReference type="Pfam" id="PF17855">
    <property type="entry name" value="MCM_lid"/>
    <property type="match status" value="1"/>
</dbReference>
<dbReference type="Pfam" id="PF00493">
    <property type="entry name" value="MCM"/>
    <property type="match status" value="1"/>
</dbReference>
<dbReference type="Proteomes" id="UP001152795">
    <property type="component" value="Unassembled WGS sequence"/>
</dbReference>
<dbReference type="GO" id="GO:0005524">
    <property type="term" value="F:ATP binding"/>
    <property type="evidence" value="ECO:0007669"/>
    <property type="project" value="UniProtKB-KW"/>
</dbReference>
<gene>
    <name evidence="10" type="ORF">PACLA_8A054427</name>
</gene>
<accession>A0A7D9J9D1</accession>
<dbReference type="GO" id="GO:0000727">
    <property type="term" value="P:double-strand break repair via break-induced replication"/>
    <property type="evidence" value="ECO:0007669"/>
    <property type="project" value="TreeGrafter"/>
</dbReference>
<dbReference type="PROSITE" id="PS50051">
    <property type="entry name" value="MCM_2"/>
    <property type="match status" value="1"/>
</dbReference>
<dbReference type="EMBL" id="CACRXK020013349">
    <property type="protein sequence ID" value="CAB4024995.1"/>
    <property type="molecule type" value="Genomic_DNA"/>
</dbReference>
<keyword evidence="7" id="KW-0131">Cell cycle</keyword>
<dbReference type="InterPro" id="IPR041562">
    <property type="entry name" value="MCM_lid"/>
</dbReference>
<dbReference type="GO" id="GO:0042555">
    <property type="term" value="C:MCM complex"/>
    <property type="evidence" value="ECO:0007669"/>
    <property type="project" value="InterPro"/>
</dbReference>
<dbReference type="InterPro" id="IPR003593">
    <property type="entry name" value="AAA+_ATPase"/>
</dbReference>
<comment type="caution">
    <text evidence="10">The sequence shown here is derived from an EMBL/GenBank/DDBJ whole genome shotgun (WGS) entry which is preliminary data.</text>
</comment>
<name>A0A7D9J9D1_PARCT</name>
<evidence type="ECO:0000256" key="4">
    <source>
        <dbReference type="ARBA" id="ARBA00022806"/>
    </source>
</evidence>
<dbReference type="SMART" id="SM00350">
    <property type="entry name" value="MCM"/>
    <property type="match status" value="1"/>
</dbReference>
<evidence type="ECO:0000256" key="1">
    <source>
        <dbReference type="ARBA" id="ARBA00012551"/>
    </source>
</evidence>
<dbReference type="GO" id="GO:0006270">
    <property type="term" value="P:DNA replication initiation"/>
    <property type="evidence" value="ECO:0007669"/>
    <property type="project" value="InterPro"/>
</dbReference>
<comment type="similarity">
    <text evidence="8">Belongs to the MCM family.</text>
</comment>
<evidence type="ECO:0000256" key="3">
    <source>
        <dbReference type="ARBA" id="ARBA00022741"/>
    </source>
</evidence>
<dbReference type="PRINTS" id="PR01657">
    <property type="entry name" value="MCMFAMILY"/>
</dbReference>
<evidence type="ECO:0000256" key="8">
    <source>
        <dbReference type="RuleBase" id="RU004070"/>
    </source>
</evidence>
<dbReference type="FunFam" id="3.40.50.300:FF:000826">
    <property type="entry name" value="Replicative DNA helicase Mcm"/>
    <property type="match status" value="1"/>
</dbReference>
<dbReference type="PANTHER" id="PTHR11630">
    <property type="entry name" value="DNA REPLICATION LICENSING FACTOR MCM FAMILY MEMBER"/>
    <property type="match status" value="1"/>
</dbReference>
<dbReference type="SUPFAM" id="SSF52540">
    <property type="entry name" value="P-loop containing nucleoside triphosphate hydrolases"/>
    <property type="match status" value="1"/>
</dbReference>